<dbReference type="RefSeq" id="WP_136734726.1">
    <property type="nucleotide sequence ID" value="NZ_SWDB01000007.1"/>
</dbReference>
<dbReference type="Proteomes" id="UP000307999">
    <property type="component" value="Unassembled WGS sequence"/>
</dbReference>
<comment type="caution">
    <text evidence="6">The sequence shown here is derived from an EMBL/GenBank/DDBJ whole genome shotgun (WGS) entry which is preliminary data.</text>
</comment>
<dbReference type="InterPro" id="IPR052211">
    <property type="entry name" value="Cpx_auxiliary_protein"/>
</dbReference>
<dbReference type="OrthoDB" id="6227479at2"/>
<dbReference type="Gene3D" id="1.20.120.1490">
    <property type="match status" value="1"/>
</dbReference>
<feature type="signal peptide" evidence="5">
    <location>
        <begin position="1"/>
        <end position="25"/>
    </location>
</feature>
<name>A0A4U1B825_9GAMM</name>
<comment type="similarity">
    <text evidence="2">Belongs to the CpxP/Spy family.</text>
</comment>
<dbReference type="PIRSF" id="PIRSF034445">
    <property type="entry name" value="CpxP_Spy"/>
    <property type="match status" value="1"/>
</dbReference>
<dbReference type="AlphaFoldDB" id="A0A4U1B825"/>
<reference evidence="6 7" key="1">
    <citation type="submission" date="2019-04" db="EMBL/GenBank/DDBJ databases">
        <title>Thalassotalea guangxiensis sp. nov., isolated from sediment of the coastal wetland.</title>
        <authorList>
            <person name="Zheng S."/>
            <person name="Zhang D."/>
        </authorList>
    </citation>
    <scope>NUCLEOTIDE SEQUENCE [LARGE SCALE GENOMIC DNA]</scope>
    <source>
        <strain evidence="6 7">ZS-4</strain>
    </source>
</reference>
<dbReference type="CDD" id="cd09916">
    <property type="entry name" value="CpxP_like"/>
    <property type="match status" value="1"/>
</dbReference>
<evidence type="ECO:0000256" key="5">
    <source>
        <dbReference type="SAM" id="SignalP"/>
    </source>
</evidence>
<dbReference type="Pfam" id="PF07813">
    <property type="entry name" value="LTXXQ"/>
    <property type="match status" value="1"/>
</dbReference>
<evidence type="ECO:0000256" key="4">
    <source>
        <dbReference type="ARBA" id="ARBA00022764"/>
    </source>
</evidence>
<proteinExistence type="inferred from homology"/>
<keyword evidence="7" id="KW-1185">Reference proteome</keyword>
<keyword evidence="4" id="KW-0574">Periplasm</keyword>
<keyword evidence="3 5" id="KW-0732">Signal</keyword>
<evidence type="ECO:0000256" key="2">
    <source>
        <dbReference type="ARBA" id="ARBA00008441"/>
    </source>
</evidence>
<comment type="subcellular location">
    <subcellularLocation>
        <location evidence="1">Periplasm</location>
    </subcellularLocation>
</comment>
<feature type="chain" id="PRO_5020825467" evidence="5">
    <location>
        <begin position="26"/>
        <end position="145"/>
    </location>
</feature>
<dbReference type="GO" id="GO:0051082">
    <property type="term" value="F:unfolded protein binding"/>
    <property type="evidence" value="ECO:0007669"/>
    <property type="project" value="TreeGrafter"/>
</dbReference>
<evidence type="ECO:0000313" key="7">
    <source>
        <dbReference type="Proteomes" id="UP000307999"/>
    </source>
</evidence>
<evidence type="ECO:0000256" key="3">
    <source>
        <dbReference type="ARBA" id="ARBA00022729"/>
    </source>
</evidence>
<dbReference type="PANTHER" id="PTHR38102">
    <property type="entry name" value="PERIPLASMIC CHAPERONE SPY"/>
    <property type="match status" value="1"/>
</dbReference>
<organism evidence="6 7">
    <name type="scientific">Thalassotalea mangrovi</name>
    <dbReference type="NCBI Taxonomy" id="2572245"/>
    <lineage>
        <taxon>Bacteria</taxon>
        <taxon>Pseudomonadati</taxon>
        <taxon>Pseudomonadota</taxon>
        <taxon>Gammaproteobacteria</taxon>
        <taxon>Alteromonadales</taxon>
        <taxon>Colwelliaceae</taxon>
        <taxon>Thalassotalea</taxon>
    </lineage>
</organism>
<dbReference type="GO" id="GO:0030288">
    <property type="term" value="C:outer membrane-bounded periplasmic space"/>
    <property type="evidence" value="ECO:0007669"/>
    <property type="project" value="TreeGrafter"/>
</dbReference>
<gene>
    <name evidence="6" type="ORF">E8M12_03650</name>
</gene>
<evidence type="ECO:0000313" key="6">
    <source>
        <dbReference type="EMBL" id="TKB46659.1"/>
    </source>
</evidence>
<accession>A0A4U1B825</accession>
<dbReference type="PANTHER" id="PTHR38102:SF1">
    <property type="entry name" value="PERIPLASMIC CHAPERONE SPY"/>
    <property type="match status" value="1"/>
</dbReference>
<sequence length="145" mass="16677">MQATGIIKSSIIAVLLASLAFASMAYDKHRHQGERGSHPTRIDKLVRALDLTDEQQQQIKAIREASKQEMDALTNDKQQHHEEMQAIITADTFDQNAFIALHQDRADKRQQIALIHAKSMHDIYHLLEPAQQQKFKKMLAKRRSR</sequence>
<protein>
    <submittedName>
        <fullName evidence="6">Periplasmic heavy metal sensor</fullName>
    </submittedName>
</protein>
<dbReference type="InterPro" id="IPR012899">
    <property type="entry name" value="LTXXQ"/>
</dbReference>
<evidence type="ECO:0000256" key="1">
    <source>
        <dbReference type="ARBA" id="ARBA00004418"/>
    </source>
</evidence>
<dbReference type="EMBL" id="SWDB01000007">
    <property type="protein sequence ID" value="TKB46659.1"/>
    <property type="molecule type" value="Genomic_DNA"/>
</dbReference>